<evidence type="ECO:0000256" key="3">
    <source>
        <dbReference type="ARBA" id="ARBA00007380"/>
    </source>
</evidence>
<dbReference type="Gene3D" id="3.30.300.30">
    <property type="match status" value="1"/>
</dbReference>
<dbReference type="Pfam" id="PF00550">
    <property type="entry name" value="PP-binding"/>
    <property type="match status" value="1"/>
</dbReference>
<keyword evidence="7" id="KW-0436">Ligase</keyword>
<dbReference type="FunFam" id="3.30.559.10:FF:000023">
    <property type="entry name" value="Non-ribosomal peptide synthetase"/>
    <property type="match status" value="1"/>
</dbReference>
<comment type="caution">
    <text evidence="10">The sequence shown here is derived from an EMBL/GenBank/DDBJ whole genome shotgun (WGS) entry which is preliminary data.</text>
</comment>
<dbReference type="InterPro" id="IPR045851">
    <property type="entry name" value="AMP-bd_C_sf"/>
</dbReference>
<dbReference type="Gene3D" id="1.10.1200.10">
    <property type="entry name" value="ACP-like"/>
    <property type="match status" value="1"/>
</dbReference>
<dbReference type="Gene3D" id="3.40.50.12780">
    <property type="entry name" value="N-terminal domain of ligase-like"/>
    <property type="match status" value="1"/>
</dbReference>
<dbReference type="InterPro" id="IPR036736">
    <property type="entry name" value="ACP-like_sf"/>
</dbReference>
<dbReference type="InterPro" id="IPR025110">
    <property type="entry name" value="AMP-bd_C"/>
</dbReference>
<dbReference type="Proteomes" id="UP000587462">
    <property type="component" value="Unassembled WGS sequence"/>
</dbReference>
<evidence type="ECO:0000256" key="8">
    <source>
        <dbReference type="ARBA" id="ARBA00033440"/>
    </source>
</evidence>
<dbReference type="SUPFAM" id="SSF52777">
    <property type="entry name" value="CoA-dependent acyltransferases"/>
    <property type="match status" value="2"/>
</dbReference>
<evidence type="ECO:0000256" key="4">
    <source>
        <dbReference type="ARBA" id="ARBA00016743"/>
    </source>
</evidence>
<keyword evidence="11" id="KW-1185">Reference proteome</keyword>
<dbReference type="PROSITE" id="PS50075">
    <property type="entry name" value="CARRIER"/>
    <property type="match status" value="1"/>
</dbReference>
<dbReference type="Pfam" id="PF00668">
    <property type="entry name" value="Condensation"/>
    <property type="match status" value="1"/>
</dbReference>
<evidence type="ECO:0000256" key="2">
    <source>
        <dbReference type="ARBA" id="ARBA00005102"/>
    </source>
</evidence>
<dbReference type="EMBL" id="JABBXF010000102">
    <property type="protein sequence ID" value="NVK81988.1"/>
    <property type="molecule type" value="Genomic_DNA"/>
</dbReference>
<name>A0A7Y7BAG1_STRMO</name>
<dbReference type="FunFam" id="2.30.38.10:FF:000001">
    <property type="entry name" value="Non-ribosomal peptide synthetase PvdI"/>
    <property type="match status" value="1"/>
</dbReference>
<dbReference type="SUPFAM" id="SSF47336">
    <property type="entry name" value="ACP-like"/>
    <property type="match status" value="1"/>
</dbReference>
<dbReference type="GO" id="GO:0043041">
    <property type="term" value="P:amino acid activation for nonribosomal peptide biosynthetic process"/>
    <property type="evidence" value="ECO:0007669"/>
    <property type="project" value="TreeGrafter"/>
</dbReference>
<accession>A0A7Y7BAG1</accession>
<dbReference type="InterPro" id="IPR057737">
    <property type="entry name" value="Condensation_MtbB-like"/>
</dbReference>
<dbReference type="InterPro" id="IPR020845">
    <property type="entry name" value="AMP-binding_CS"/>
</dbReference>
<dbReference type="PROSITE" id="PS00455">
    <property type="entry name" value="AMP_BINDING"/>
    <property type="match status" value="1"/>
</dbReference>
<dbReference type="Gene3D" id="2.30.38.10">
    <property type="entry name" value="Luciferase, Domain 3"/>
    <property type="match status" value="1"/>
</dbReference>
<dbReference type="Gene3D" id="3.40.50.980">
    <property type="match status" value="2"/>
</dbReference>
<feature type="non-terminal residue" evidence="10">
    <location>
        <position position="1606"/>
    </location>
</feature>
<evidence type="ECO:0000256" key="1">
    <source>
        <dbReference type="ARBA" id="ARBA00001957"/>
    </source>
</evidence>
<feature type="domain" description="Carrier" evidence="9">
    <location>
        <begin position="913"/>
        <end position="993"/>
    </location>
</feature>
<dbReference type="InterPro" id="IPR010071">
    <property type="entry name" value="AA_adenyl_dom"/>
</dbReference>
<dbReference type="Pfam" id="PF13193">
    <property type="entry name" value="AMP-binding_C"/>
    <property type="match status" value="1"/>
</dbReference>
<dbReference type="GO" id="GO:0017000">
    <property type="term" value="P:antibiotic biosynthetic process"/>
    <property type="evidence" value="ECO:0007669"/>
    <property type="project" value="UniProtKB-ARBA"/>
</dbReference>
<dbReference type="CDD" id="cd19535">
    <property type="entry name" value="Cyc_NRPS"/>
    <property type="match status" value="1"/>
</dbReference>
<dbReference type="NCBIfam" id="TIGR01733">
    <property type="entry name" value="AA-adenyl-dom"/>
    <property type="match status" value="1"/>
</dbReference>
<keyword evidence="5" id="KW-0596">Phosphopantetheine</keyword>
<evidence type="ECO:0000313" key="11">
    <source>
        <dbReference type="Proteomes" id="UP000587462"/>
    </source>
</evidence>
<gene>
    <name evidence="10" type="ORF">HG542_30700</name>
</gene>
<dbReference type="PANTHER" id="PTHR45527:SF1">
    <property type="entry name" value="FATTY ACID SYNTHASE"/>
    <property type="match status" value="1"/>
</dbReference>
<dbReference type="GO" id="GO:0044550">
    <property type="term" value="P:secondary metabolite biosynthetic process"/>
    <property type="evidence" value="ECO:0007669"/>
    <property type="project" value="TreeGrafter"/>
</dbReference>
<dbReference type="GO" id="GO:0005737">
    <property type="term" value="C:cytoplasm"/>
    <property type="evidence" value="ECO:0007669"/>
    <property type="project" value="TreeGrafter"/>
</dbReference>
<dbReference type="Gene3D" id="3.30.559.10">
    <property type="entry name" value="Chloramphenicol acetyltransferase-like domain"/>
    <property type="match status" value="1"/>
</dbReference>
<dbReference type="SMART" id="SM00823">
    <property type="entry name" value="PKS_PP"/>
    <property type="match status" value="1"/>
</dbReference>
<reference evidence="10 11" key="1">
    <citation type="submission" date="2020-04" db="EMBL/GenBank/DDBJ databases">
        <title>Draft Genome Sequence of Streptomyces morookaense DSM 40503, an 8-azaguanine-producing strain.</title>
        <authorList>
            <person name="Qi J."/>
            <person name="Gao J.-M."/>
        </authorList>
    </citation>
    <scope>NUCLEOTIDE SEQUENCE [LARGE SCALE GENOMIC DNA]</scope>
    <source>
        <strain evidence="10 11">DSM 40503</strain>
    </source>
</reference>
<keyword evidence="6" id="KW-0597">Phosphoprotein</keyword>
<dbReference type="Gene3D" id="3.30.559.30">
    <property type="entry name" value="Nonribosomal peptide synthetase, condensation domain"/>
    <property type="match status" value="1"/>
</dbReference>
<dbReference type="InterPro" id="IPR020806">
    <property type="entry name" value="PKS_PP-bd"/>
</dbReference>
<dbReference type="RefSeq" id="WP_171087225.1">
    <property type="nucleotide sequence ID" value="NZ_JABBXF010000102.1"/>
</dbReference>
<dbReference type="InterPro" id="IPR001242">
    <property type="entry name" value="Condensation_dom"/>
</dbReference>
<dbReference type="SUPFAM" id="SSF56801">
    <property type="entry name" value="Acetyl-CoA synthetase-like"/>
    <property type="match status" value="2"/>
</dbReference>
<dbReference type="GO" id="GO:0031177">
    <property type="term" value="F:phosphopantetheine binding"/>
    <property type="evidence" value="ECO:0007669"/>
    <property type="project" value="InterPro"/>
</dbReference>
<evidence type="ECO:0000259" key="9">
    <source>
        <dbReference type="PROSITE" id="PS50075"/>
    </source>
</evidence>
<dbReference type="InterPro" id="IPR042099">
    <property type="entry name" value="ANL_N_sf"/>
</dbReference>
<dbReference type="Pfam" id="PF00501">
    <property type="entry name" value="AMP-binding"/>
    <property type="match status" value="2"/>
</dbReference>
<evidence type="ECO:0000313" key="10">
    <source>
        <dbReference type="EMBL" id="NVK81988.1"/>
    </source>
</evidence>
<dbReference type="InterPro" id="IPR000873">
    <property type="entry name" value="AMP-dep_synth/lig_dom"/>
</dbReference>
<protein>
    <recommendedName>
        <fullName evidence="4">Phenyloxazoline synthase MbtB</fullName>
    </recommendedName>
    <alternativeName>
        <fullName evidence="8">Mycobactin synthetase protein B</fullName>
    </alternativeName>
</protein>
<comment type="pathway">
    <text evidence="2">Siderophore biosynthesis; mycobactin biosynthesis.</text>
</comment>
<evidence type="ECO:0000256" key="6">
    <source>
        <dbReference type="ARBA" id="ARBA00022553"/>
    </source>
</evidence>
<comment type="similarity">
    <text evidence="3">Belongs to the ATP-dependent AMP-binding enzyme family. MbtB subfamily.</text>
</comment>
<evidence type="ECO:0000256" key="5">
    <source>
        <dbReference type="ARBA" id="ARBA00022450"/>
    </source>
</evidence>
<dbReference type="PANTHER" id="PTHR45527">
    <property type="entry name" value="NONRIBOSOMAL PEPTIDE SYNTHETASE"/>
    <property type="match status" value="1"/>
</dbReference>
<sequence length="1606" mass="177052">MKVLHVLVGAELGLLGQEIADYLVDAGHFVYAWDDDPAVRSGAWQQRFTHNAHVIGNGTPDIRQLDYEISSAGTAGRSTAPVLGLELRAAAGHSTAGCLVQLPGSEAVVSSTVCRDNPLDGAAVPSADVLRTALADVCVDALIRLSREGHDSLEFRARQERPHDLAELLRWETAAAALTRRARSADAREDRFDITDVTGTDHPDSATEVTTYRPDLPSELLTAKHLEWLCVTLQMLLNSRKTGVYGYDLITGDGRMRKYVEADRSFRSAQLDECINGTTHDVRSNLFHDFDAVYRDALDPRVVVEFDTADGTADGTTDRSSAALTLRYRPDSNALDIITTGRLPFMAALREHLDHFFAELQEFADGTTRLDALLALPAPLRQRLHDELHRTEAPFRGDRPIHRLIEEQAALHPDGTAVVHGQTALTYREFNEAANRFARLLNDRYAPRPGDLIALYLDRTENLLIAAVAVLKLGCGYVPLDLNSPDRRTAAILDGAGVALALSDTAHAARLAGLTGELPVVALDSEDTRTAWAAQPGGNLDTPVAGTDLAYVIFTSGTTGKPKGVAVEHRSYVNIATDIGRCIDFRPGERMLAVTTVAFDISTLEIFMPLLHGGTVVLAGRSDLLDVGRLISLIEQGVAIVQATPSLWHLITQSLDGRRLPIRGLCGGEALSPQLAPVLAASVDTCWNVYGPTETTVWSTRHLLTPGSPEPLIGKPVANTRCYVLDEHMQPLPPGVTGELYIGGSGLARGYLGEPELTARAFVTTPQRTDGSGPAVPEERIYRTGDLVRALPGGELEFVGRNDFQVKLRGHRIELGEIESALDAHPAVEQSLVVVHRPAAAQGDESRFLVGYYVSDEPVDTTELQEHLASLVPEYMIPSVLVHLESMPLNVNGKADRSALPDPAQFLTQGYVAPAGELETRLCEIWDQVLGSTAKGGRRIGVTDDFFNFGGNSILGIKLVNKINSELGSDIRIRDVFREKTIRRLTPLVEATLGDFAYRDYVLDGTDTEQLHEPFPLTNVQQTYYLGRFNSFELSSVSTHVYSEFRYSSIDHTRLEAAYNRLLERHLALRTVFSDGQQRFLPEVPHYRIAFHELNDQEELERLRGTYSHKLYDPEQYPLFDVVLSRLDGVFRLHISFDALIIDMGSFDILFDEWAQLYADPQRCLPALGTSYRDYVLQYERIRESPLLLQAQEYWENKADDYNLDLKLPLKERPSAVDTPVFRRKSKVIPAAVWDKLAARCSQYGISPTALIVELFSRVLSQWSGQDQLCMNLTLFNRLPLHPDINGVIGDFTVLELFDYRAERELGIAAKLRRVHGELLQDVDNNLFDGVDFQRLLKTRHSTPVGKIVAPVVLTSTLGAKGNASMFELPLDDTYQGVDYSISQTPQVWLDNKAYETDEGFVAEWDYVEQLFDDAVVDAMHDGYCRLIEQLAELDWETAAFPSLPVPAEDLALIEAANADDRPVSEHTLFSLYESRLDEPGRRDGTAVVDAAAGTSFTYGRLHDDSVRLAGALLAPGTLPDEHETVAVLAEKGYLQVLTTLAVMKAGAAYVPMNVEWPGARIGEVLESAGTRTLLVSRAQSERAAVQALAGSCRVLVIDELLDETS</sequence>
<dbReference type="InterPro" id="IPR009081">
    <property type="entry name" value="PP-bd_ACP"/>
</dbReference>
<dbReference type="GO" id="GO:0008610">
    <property type="term" value="P:lipid biosynthetic process"/>
    <property type="evidence" value="ECO:0007669"/>
    <property type="project" value="UniProtKB-ARBA"/>
</dbReference>
<proteinExistence type="inferred from homology"/>
<comment type="cofactor">
    <cofactor evidence="1">
        <name>pantetheine 4'-phosphate</name>
        <dbReference type="ChEBI" id="CHEBI:47942"/>
    </cofactor>
</comment>
<organism evidence="10 11">
    <name type="scientific">Streptomyces morookaense</name>
    <name type="common">Streptoverticillium morookaense</name>
    <dbReference type="NCBI Taxonomy" id="1970"/>
    <lineage>
        <taxon>Bacteria</taxon>
        <taxon>Bacillati</taxon>
        <taxon>Actinomycetota</taxon>
        <taxon>Actinomycetes</taxon>
        <taxon>Kitasatosporales</taxon>
        <taxon>Streptomycetaceae</taxon>
        <taxon>Streptomyces</taxon>
    </lineage>
</organism>
<evidence type="ECO:0000256" key="7">
    <source>
        <dbReference type="ARBA" id="ARBA00022598"/>
    </source>
</evidence>
<dbReference type="GO" id="GO:0003824">
    <property type="term" value="F:catalytic activity"/>
    <property type="evidence" value="ECO:0007669"/>
    <property type="project" value="InterPro"/>
</dbReference>
<dbReference type="InterPro" id="IPR023213">
    <property type="entry name" value="CAT-like_dom_sf"/>
</dbReference>